<dbReference type="EMBL" id="BGZK01000398">
    <property type="protein sequence ID" value="GBP41387.1"/>
    <property type="molecule type" value="Genomic_DNA"/>
</dbReference>
<protein>
    <submittedName>
        <fullName evidence="1">Uncharacterized protein</fullName>
    </submittedName>
</protein>
<organism evidence="1 2">
    <name type="scientific">Eumeta variegata</name>
    <name type="common">Bagworm moth</name>
    <name type="synonym">Eumeta japonica</name>
    <dbReference type="NCBI Taxonomy" id="151549"/>
    <lineage>
        <taxon>Eukaryota</taxon>
        <taxon>Metazoa</taxon>
        <taxon>Ecdysozoa</taxon>
        <taxon>Arthropoda</taxon>
        <taxon>Hexapoda</taxon>
        <taxon>Insecta</taxon>
        <taxon>Pterygota</taxon>
        <taxon>Neoptera</taxon>
        <taxon>Endopterygota</taxon>
        <taxon>Lepidoptera</taxon>
        <taxon>Glossata</taxon>
        <taxon>Ditrysia</taxon>
        <taxon>Tineoidea</taxon>
        <taxon>Psychidae</taxon>
        <taxon>Oiketicinae</taxon>
        <taxon>Eumeta</taxon>
    </lineage>
</organism>
<proteinExistence type="predicted"/>
<comment type="caution">
    <text evidence="1">The sequence shown here is derived from an EMBL/GenBank/DDBJ whole genome shotgun (WGS) entry which is preliminary data.</text>
</comment>
<evidence type="ECO:0000313" key="1">
    <source>
        <dbReference type="EMBL" id="GBP41387.1"/>
    </source>
</evidence>
<name>A0A4C1VSS7_EUMVA</name>
<dbReference type="AlphaFoldDB" id="A0A4C1VSS7"/>
<evidence type="ECO:0000313" key="2">
    <source>
        <dbReference type="Proteomes" id="UP000299102"/>
    </source>
</evidence>
<reference evidence="1 2" key="1">
    <citation type="journal article" date="2019" name="Commun. Biol.">
        <title>The bagworm genome reveals a unique fibroin gene that provides high tensile strength.</title>
        <authorList>
            <person name="Kono N."/>
            <person name="Nakamura H."/>
            <person name="Ohtoshi R."/>
            <person name="Tomita M."/>
            <person name="Numata K."/>
            <person name="Arakawa K."/>
        </authorList>
    </citation>
    <scope>NUCLEOTIDE SEQUENCE [LARGE SCALE GENOMIC DNA]</scope>
</reference>
<gene>
    <name evidence="1" type="ORF">EVAR_84731_1</name>
</gene>
<dbReference type="Proteomes" id="UP000299102">
    <property type="component" value="Unassembled WGS sequence"/>
</dbReference>
<accession>A0A4C1VSS7</accession>
<sequence>MIELRGLIGGCRAEEHIGIRFRDVEEPLRCILHKFSYNKIILNDLESIKCLWGDVSEDGRRVYHRQPDAHLVNSVLIAQWQLAFSIKHGTEVSSVENYNYPNALDMIFEVKISIERDF</sequence>
<keyword evidence="2" id="KW-1185">Reference proteome</keyword>